<evidence type="ECO:0000313" key="2">
    <source>
        <dbReference type="EMBL" id="WCT57453.1"/>
    </source>
</evidence>
<dbReference type="Proteomes" id="UP001220509">
    <property type="component" value="Chromosome"/>
</dbReference>
<dbReference type="KEGG" id="pka:PQ456_08085"/>
<protein>
    <submittedName>
        <fullName evidence="2">Uncharacterized protein</fullName>
    </submittedName>
</protein>
<organism evidence="2 3">
    <name type="scientific">Paenibacillus kyungheensis</name>
    <dbReference type="NCBI Taxonomy" id="1452732"/>
    <lineage>
        <taxon>Bacteria</taxon>
        <taxon>Bacillati</taxon>
        <taxon>Bacillota</taxon>
        <taxon>Bacilli</taxon>
        <taxon>Bacillales</taxon>
        <taxon>Paenibacillaceae</taxon>
        <taxon>Paenibacillus</taxon>
    </lineage>
</organism>
<keyword evidence="3" id="KW-1185">Reference proteome</keyword>
<name>A0AAX3M6H6_9BACL</name>
<reference evidence="2 3" key="1">
    <citation type="submission" date="2023-02" db="EMBL/GenBank/DDBJ databases">
        <title>Genome sequence of Paenibacillus kyungheensis KACC 18744.</title>
        <authorList>
            <person name="Kim S."/>
            <person name="Heo J."/>
            <person name="Kwon S.-W."/>
        </authorList>
    </citation>
    <scope>NUCLEOTIDE SEQUENCE [LARGE SCALE GENOMIC DNA]</scope>
    <source>
        <strain evidence="2 3">KACC 18744</strain>
    </source>
</reference>
<accession>A0AAX3M6H6</accession>
<evidence type="ECO:0000256" key="1">
    <source>
        <dbReference type="SAM" id="Coils"/>
    </source>
</evidence>
<evidence type="ECO:0000313" key="3">
    <source>
        <dbReference type="Proteomes" id="UP001220509"/>
    </source>
</evidence>
<keyword evidence="1" id="KW-0175">Coiled coil</keyword>
<dbReference type="AlphaFoldDB" id="A0AAX3M6H6"/>
<dbReference type="EMBL" id="CP117416">
    <property type="protein sequence ID" value="WCT57453.1"/>
    <property type="molecule type" value="Genomic_DNA"/>
</dbReference>
<gene>
    <name evidence="2" type="ORF">PQ456_08085</name>
</gene>
<dbReference type="RefSeq" id="WP_273615660.1">
    <property type="nucleotide sequence ID" value="NZ_CP117416.1"/>
</dbReference>
<feature type="coiled-coil region" evidence="1">
    <location>
        <begin position="337"/>
        <end position="378"/>
    </location>
</feature>
<sequence length="382" mass="45353">MHFYEIDIAKAMKHRKPFVLNPTNYILTTDDELYQLPELPAGVPYITQEQMIEQLYTQSLVEIERFLSSEYNKDVYVMAIATNEFYDFHLYMNTEEQYKKSHEQYFTESKNSIQMNHQKYNLGDFSFHNQIHNDEIIKILDGRYMIDEKILDFEMDELPVPMYTGDFKDISIIMNQSLVEYGHYIAVQEVVKRLKDKGIQEQINSTMNFIFYAAVDGDVIDWSLMMRQTVKCEVLYDAIPKLNTGDIQFDQLKVDLQKRSFSKQVHYWIQEIENNENSIGKSIFEHCYKTEYHAVEALAENIDHIVTDLFPAWKKAVTEYVESDEQSTALFYLSYVLSEFEEQKQEYLQEIKDHLNMIEQAEQQQEESQGNIKMIRNILMVE</sequence>
<proteinExistence type="predicted"/>